<evidence type="ECO:0000313" key="1">
    <source>
        <dbReference type="EMBL" id="KAH0812134.1"/>
    </source>
</evidence>
<dbReference type="EMBL" id="JABDTM020026266">
    <property type="protein sequence ID" value="KAH0812134.1"/>
    <property type="molecule type" value="Genomic_DNA"/>
</dbReference>
<accession>A0A8J6HCF8</accession>
<evidence type="ECO:0000313" key="2">
    <source>
        <dbReference type="Proteomes" id="UP000719412"/>
    </source>
</evidence>
<name>A0A8J6HCF8_TENMO</name>
<reference evidence="1" key="1">
    <citation type="journal article" date="2020" name="J Insects Food Feed">
        <title>The yellow mealworm (Tenebrio molitor) genome: a resource for the emerging insects as food and feed industry.</title>
        <authorList>
            <person name="Eriksson T."/>
            <person name="Andere A."/>
            <person name="Kelstrup H."/>
            <person name="Emery V."/>
            <person name="Picard C."/>
        </authorList>
    </citation>
    <scope>NUCLEOTIDE SEQUENCE</scope>
    <source>
        <strain evidence="1">Stoneville</strain>
        <tissue evidence="1">Whole head</tissue>
    </source>
</reference>
<reference evidence="1" key="2">
    <citation type="submission" date="2021-08" db="EMBL/GenBank/DDBJ databases">
        <authorList>
            <person name="Eriksson T."/>
        </authorList>
    </citation>
    <scope>NUCLEOTIDE SEQUENCE</scope>
    <source>
        <strain evidence="1">Stoneville</strain>
        <tissue evidence="1">Whole head</tissue>
    </source>
</reference>
<dbReference type="PANTHER" id="PTHR45749">
    <property type="match status" value="1"/>
</dbReference>
<sequence>MLPTQQPDKVQSSKPRHIVAPPAGLLRVARPFMRHATSPFQVQQAIVAGVVTSLTMFPLQDPVCVLLQTPFRSWSDNDKKDILTCERPMPLLKAVEDKKVKQNRNFKKSWYSEFEWLCGSYYLNKLFCWPCLIGDDKEGVWNKAGFDDLKNVSRSLHRHEASLEHIGCALGFLKLKKNLTCGDGAQENSRQHVKQFNENVQRNRQFMQLPILAILYLGRQELPFGHGNFEELLRVLSMSPGYAQEHCKQIKTVFADKTIQNDLVECISQYIDEHVEKEIQESKFYSIQVEDISDVVQSPQCSITVRYVNSWGKLVERFLGFHAGSNKTANAMFELVLKQRSKTLHHKHFSSIAWHTL</sequence>
<comment type="caution">
    <text evidence="1">The sequence shown here is derived from an EMBL/GenBank/DDBJ whole genome shotgun (WGS) entry which is preliminary data.</text>
</comment>
<protein>
    <submittedName>
        <fullName evidence="1">Uncharacterized protein</fullName>
    </submittedName>
</protein>
<dbReference type="AlphaFoldDB" id="A0A8J6HCF8"/>
<proteinExistence type="predicted"/>
<keyword evidence="2" id="KW-1185">Reference proteome</keyword>
<dbReference type="Proteomes" id="UP000719412">
    <property type="component" value="Unassembled WGS sequence"/>
</dbReference>
<gene>
    <name evidence="1" type="ORF">GEV33_010657</name>
</gene>
<dbReference type="PANTHER" id="PTHR45749:SF21">
    <property type="entry name" value="DUF4371 DOMAIN-CONTAINING PROTEIN"/>
    <property type="match status" value="1"/>
</dbReference>
<organism evidence="1 2">
    <name type="scientific">Tenebrio molitor</name>
    <name type="common">Yellow mealworm beetle</name>
    <dbReference type="NCBI Taxonomy" id="7067"/>
    <lineage>
        <taxon>Eukaryota</taxon>
        <taxon>Metazoa</taxon>
        <taxon>Ecdysozoa</taxon>
        <taxon>Arthropoda</taxon>
        <taxon>Hexapoda</taxon>
        <taxon>Insecta</taxon>
        <taxon>Pterygota</taxon>
        <taxon>Neoptera</taxon>
        <taxon>Endopterygota</taxon>
        <taxon>Coleoptera</taxon>
        <taxon>Polyphaga</taxon>
        <taxon>Cucujiformia</taxon>
        <taxon>Tenebrionidae</taxon>
        <taxon>Tenebrio</taxon>
    </lineage>
</organism>